<name>A0AAV4P4I3_CAEEX</name>
<evidence type="ECO:0000313" key="2">
    <source>
        <dbReference type="Proteomes" id="UP001054945"/>
    </source>
</evidence>
<dbReference type="Proteomes" id="UP001054945">
    <property type="component" value="Unassembled WGS sequence"/>
</dbReference>
<keyword evidence="2" id="KW-1185">Reference proteome</keyword>
<gene>
    <name evidence="1" type="ORF">CEXT_335081</name>
</gene>
<comment type="caution">
    <text evidence="1">The sequence shown here is derived from an EMBL/GenBank/DDBJ whole genome shotgun (WGS) entry which is preliminary data.</text>
</comment>
<feature type="non-terminal residue" evidence="1">
    <location>
        <position position="47"/>
    </location>
</feature>
<evidence type="ECO:0000313" key="1">
    <source>
        <dbReference type="EMBL" id="GIX91433.1"/>
    </source>
</evidence>
<accession>A0AAV4P4I3</accession>
<dbReference type="EMBL" id="BPLR01004026">
    <property type="protein sequence ID" value="GIX91433.1"/>
    <property type="molecule type" value="Genomic_DNA"/>
</dbReference>
<reference evidence="1 2" key="1">
    <citation type="submission" date="2021-06" db="EMBL/GenBank/DDBJ databases">
        <title>Caerostris extrusa draft genome.</title>
        <authorList>
            <person name="Kono N."/>
            <person name="Arakawa K."/>
        </authorList>
    </citation>
    <scope>NUCLEOTIDE SEQUENCE [LARGE SCALE GENOMIC DNA]</scope>
</reference>
<proteinExistence type="predicted"/>
<organism evidence="1 2">
    <name type="scientific">Caerostris extrusa</name>
    <name type="common">Bark spider</name>
    <name type="synonym">Caerostris bankana</name>
    <dbReference type="NCBI Taxonomy" id="172846"/>
    <lineage>
        <taxon>Eukaryota</taxon>
        <taxon>Metazoa</taxon>
        <taxon>Ecdysozoa</taxon>
        <taxon>Arthropoda</taxon>
        <taxon>Chelicerata</taxon>
        <taxon>Arachnida</taxon>
        <taxon>Araneae</taxon>
        <taxon>Araneomorphae</taxon>
        <taxon>Entelegynae</taxon>
        <taxon>Araneoidea</taxon>
        <taxon>Araneidae</taxon>
        <taxon>Caerostris</taxon>
    </lineage>
</organism>
<protein>
    <submittedName>
        <fullName evidence="1">Uncharacterized protein</fullName>
    </submittedName>
</protein>
<sequence length="47" mass="5299">MISARDEDGSGSNKRFHSKCILVCDVSGLLVRCPVDFERESRLQTEN</sequence>
<dbReference type="AlphaFoldDB" id="A0AAV4P4I3"/>